<dbReference type="Proteomes" id="UP000031056">
    <property type="component" value="Unassembled WGS sequence"/>
</dbReference>
<dbReference type="InParanoid" id="A0A0B2UDL3"/>
<dbReference type="Pfam" id="PF22675">
    <property type="entry name" value="KH-I_KHDC4-BBP"/>
    <property type="match status" value="1"/>
</dbReference>
<protein>
    <recommendedName>
        <fullName evidence="2">KHDC4/BBP-like KH-domain type I domain-containing protein</fullName>
    </recommendedName>
</protein>
<evidence type="ECO:0000256" key="1">
    <source>
        <dbReference type="SAM" id="Coils"/>
    </source>
</evidence>
<dbReference type="EMBL" id="JOKQ01000009">
    <property type="protein sequence ID" value="KHN69151.1"/>
    <property type="molecule type" value="Genomic_DNA"/>
</dbReference>
<proteinExistence type="predicted"/>
<reference evidence="3 4" key="1">
    <citation type="journal article" date="2014" name="MBio">
        <title>The Ordospora colligata genome; evolution of extreme reduction in microsporidia and host-to-parasite horizontal gene transfer.</title>
        <authorList>
            <person name="Pombert J.-F."/>
            <person name="Haag K.L."/>
            <person name="Beidas S."/>
            <person name="Ebert D."/>
            <person name="Keeling P.J."/>
        </authorList>
    </citation>
    <scope>NUCLEOTIDE SEQUENCE [LARGE SCALE GENOMIC DNA]</scope>
    <source>
        <strain evidence="3 4">OC4</strain>
    </source>
</reference>
<dbReference type="GeneID" id="26262291"/>
<dbReference type="HOGENOM" id="CLU_1094270_0_0_1"/>
<keyword evidence="1" id="KW-0175">Coiled coil</keyword>
<dbReference type="VEuPathDB" id="MicrosporidiaDB:M896_090770"/>
<keyword evidence="4" id="KW-1185">Reference proteome</keyword>
<comment type="caution">
    <text evidence="3">The sequence shown here is derived from an EMBL/GenBank/DDBJ whole genome shotgun (WGS) entry which is preliminary data.</text>
</comment>
<evidence type="ECO:0000313" key="3">
    <source>
        <dbReference type="EMBL" id="KHN69151.1"/>
    </source>
</evidence>
<organism evidence="3 4">
    <name type="scientific">Ordospora colligata OC4</name>
    <dbReference type="NCBI Taxonomy" id="1354746"/>
    <lineage>
        <taxon>Eukaryota</taxon>
        <taxon>Fungi</taxon>
        <taxon>Fungi incertae sedis</taxon>
        <taxon>Microsporidia</taxon>
        <taxon>Ordosporidae</taxon>
        <taxon>Ordospora</taxon>
    </lineage>
</organism>
<evidence type="ECO:0000313" key="4">
    <source>
        <dbReference type="Proteomes" id="UP000031056"/>
    </source>
</evidence>
<dbReference type="Gene3D" id="3.30.1370.10">
    <property type="entry name" value="K Homology domain, type 1"/>
    <property type="match status" value="1"/>
</dbReference>
<feature type="domain" description="KHDC4/BBP-like KH-domain type I" evidence="2">
    <location>
        <begin position="191"/>
        <end position="247"/>
    </location>
</feature>
<dbReference type="AlphaFoldDB" id="A0A0B2UDL3"/>
<dbReference type="GO" id="GO:0003723">
    <property type="term" value="F:RNA binding"/>
    <property type="evidence" value="ECO:0007669"/>
    <property type="project" value="InterPro"/>
</dbReference>
<evidence type="ECO:0000259" key="2">
    <source>
        <dbReference type="Pfam" id="PF22675"/>
    </source>
</evidence>
<name>A0A0B2UDL3_9MICR</name>
<dbReference type="InterPro" id="IPR055256">
    <property type="entry name" value="KH_1_KHDC4/BBP-like"/>
</dbReference>
<sequence>MKWDAVEKSNEVIENQKELKKAKETIERVTVEPVHAQNVDLSPEGSMVGEFMLDFKRQIKKRIHEYDFKAVYNVGRTSSPYMLTRNSVVMMLEEELGVEIIVRGYYKPFELNAETDGSDALMYDVYAATPEILRNAMSKIREKIKAIDGYMKGRYESVWRQVIRNGEKYYSSRILLQLENEADRDLIKNELLRIMHECSVDATLRGRYSGYIEPCLEAESNEPAYIHLVSKNKTNLATARRFCEDIVARYKQKE</sequence>
<dbReference type="InterPro" id="IPR036612">
    <property type="entry name" value="KH_dom_type_1_sf"/>
</dbReference>
<gene>
    <name evidence="3" type="ORF">M896_090770</name>
</gene>
<dbReference type="OrthoDB" id="397265at2759"/>
<accession>A0A0B2UDL3</accession>
<feature type="coiled-coil region" evidence="1">
    <location>
        <begin position="5"/>
        <end position="32"/>
    </location>
</feature>
<dbReference type="RefSeq" id="XP_014563193.1">
    <property type="nucleotide sequence ID" value="XM_014707707.1"/>
</dbReference>
<dbReference type="STRING" id="1354746.A0A0B2UDL3"/>